<dbReference type="AlphaFoldDB" id="A0A1C6JHT2"/>
<dbReference type="InterPro" id="IPR002104">
    <property type="entry name" value="Integrase_catalytic"/>
</dbReference>
<dbReference type="InterPro" id="IPR010998">
    <property type="entry name" value="Integrase_recombinase_N"/>
</dbReference>
<dbReference type="GO" id="GO:0006310">
    <property type="term" value="P:DNA recombination"/>
    <property type="evidence" value="ECO:0007669"/>
    <property type="project" value="UniProtKB-KW"/>
</dbReference>
<dbReference type="Gene3D" id="1.10.150.130">
    <property type="match status" value="1"/>
</dbReference>
<dbReference type="GO" id="GO:0015074">
    <property type="term" value="P:DNA integration"/>
    <property type="evidence" value="ECO:0007669"/>
    <property type="project" value="InterPro"/>
</dbReference>
<keyword evidence="3" id="KW-0233">DNA recombination</keyword>
<comment type="similarity">
    <text evidence="1">Belongs to the 'phage' integrase family.</text>
</comment>
<dbReference type="GO" id="GO:0003677">
    <property type="term" value="F:DNA binding"/>
    <property type="evidence" value="ECO:0007669"/>
    <property type="project" value="UniProtKB-KW"/>
</dbReference>
<name>A0A1C6JHT2_9FIRM</name>
<gene>
    <name evidence="5" type="ORF">SAMEA3545359_02216</name>
</gene>
<evidence type="ECO:0000256" key="2">
    <source>
        <dbReference type="ARBA" id="ARBA00023125"/>
    </source>
</evidence>
<dbReference type="InterPro" id="IPR050090">
    <property type="entry name" value="Tyrosine_recombinase_XerCD"/>
</dbReference>
<dbReference type="Pfam" id="PF00589">
    <property type="entry name" value="Phage_integrase"/>
    <property type="match status" value="1"/>
</dbReference>
<evidence type="ECO:0000259" key="4">
    <source>
        <dbReference type="PROSITE" id="PS51898"/>
    </source>
</evidence>
<dbReference type="SUPFAM" id="SSF56349">
    <property type="entry name" value="DNA breaking-rejoining enzymes"/>
    <property type="match status" value="1"/>
</dbReference>
<dbReference type="PANTHER" id="PTHR30349">
    <property type="entry name" value="PHAGE INTEGRASE-RELATED"/>
    <property type="match status" value="1"/>
</dbReference>
<accession>A0A1C6JHT2</accession>
<dbReference type="PANTHER" id="PTHR30349:SF41">
    <property type="entry name" value="INTEGRASE_RECOMBINASE PROTEIN MJ0367-RELATED"/>
    <property type="match status" value="1"/>
</dbReference>
<dbReference type="InterPro" id="IPR013762">
    <property type="entry name" value="Integrase-like_cat_sf"/>
</dbReference>
<evidence type="ECO:0000256" key="3">
    <source>
        <dbReference type="ARBA" id="ARBA00023172"/>
    </source>
</evidence>
<evidence type="ECO:0000313" key="5">
    <source>
        <dbReference type="EMBL" id="SCJ81683.1"/>
    </source>
</evidence>
<keyword evidence="2" id="KW-0238">DNA-binding</keyword>
<dbReference type="Gene3D" id="1.10.443.10">
    <property type="entry name" value="Intergrase catalytic core"/>
    <property type="match status" value="1"/>
</dbReference>
<dbReference type="InterPro" id="IPR011010">
    <property type="entry name" value="DNA_brk_join_enz"/>
</dbReference>
<organism evidence="5">
    <name type="scientific">uncultured Anaerotruncus sp</name>
    <dbReference type="NCBI Taxonomy" id="905011"/>
    <lineage>
        <taxon>Bacteria</taxon>
        <taxon>Bacillati</taxon>
        <taxon>Bacillota</taxon>
        <taxon>Clostridia</taxon>
        <taxon>Eubacteriales</taxon>
        <taxon>Oscillospiraceae</taxon>
        <taxon>Anaerotruncus</taxon>
        <taxon>environmental samples</taxon>
    </lineage>
</organism>
<reference evidence="5" key="1">
    <citation type="submission" date="2015-09" db="EMBL/GenBank/DDBJ databases">
        <authorList>
            <consortium name="Pathogen Informatics"/>
        </authorList>
    </citation>
    <scope>NUCLEOTIDE SEQUENCE</scope>
    <source>
        <strain evidence="5">2789STDY5834896</strain>
    </source>
</reference>
<feature type="domain" description="Tyr recombinase" evidence="4">
    <location>
        <begin position="163"/>
        <end position="355"/>
    </location>
</feature>
<dbReference type="PROSITE" id="PS51898">
    <property type="entry name" value="TYR_RECOMBINASE"/>
    <property type="match status" value="1"/>
</dbReference>
<evidence type="ECO:0000256" key="1">
    <source>
        <dbReference type="ARBA" id="ARBA00008857"/>
    </source>
</evidence>
<sequence>MAVRKNEARWVEKSTRWRIDVQKDGVRRSFYSATAGKKGKAEAERKADKWLETGSSRENVRFGALWAEHLERVKSTTGTSNYKQTEYFGRCWLLPGLEHKRVAALTEQDWQNCIDRGFKGGLSKKTLTSIRTTISVFCRFAKKNGIPMERPEDITIPRGAPVGKKRILQPDDLKTLFSTDLVKTRGQVQPYFYVPAFRFLVLLGLRPGELCGLQNSDLSGNTLTVQRSINSYGEITTGKNENAQRSIILGRHQLAILEQQRENLKRHHIISKWLFPDRHGNAMSSVCLYGKWKLYRKQHNISCSLYEMRHTLISLAKSDVPEQLIKMVVGHSGSMDTFGVYGHEVDGEKQRAANMLDGVFDRVLSQ</sequence>
<proteinExistence type="inferred from homology"/>
<dbReference type="EMBL" id="FMHG01000001">
    <property type="protein sequence ID" value="SCJ81683.1"/>
    <property type="molecule type" value="Genomic_DNA"/>
</dbReference>
<protein>
    <submittedName>
        <fullName evidence="5">Site-specific recombinase XerD</fullName>
    </submittedName>
</protein>